<feature type="transmembrane region" description="Helical" evidence="1">
    <location>
        <begin position="184"/>
        <end position="207"/>
    </location>
</feature>
<gene>
    <name evidence="2" type="ORF">DKT77_18405</name>
</gene>
<organism evidence="2 3">
    <name type="scientific">Meridianimarinicoccus roseus</name>
    <dbReference type="NCBI Taxonomy" id="2072018"/>
    <lineage>
        <taxon>Bacteria</taxon>
        <taxon>Pseudomonadati</taxon>
        <taxon>Pseudomonadota</taxon>
        <taxon>Alphaproteobacteria</taxon>
        <taxon>Rhodobacterales</taxon>
        <taxon>Paracoccaceae</taxon>
        <taxon>Meridianimarinicoccus</taxon>
    </lineage>
</organism>
<keyword evidence="3" id="KW-1185">Reference proteome</keyword>
<feature type="transmembrane region" description="Helical" evidence="1">
    <location>
        <begin position="129"/>
        <end position="152"/>
    </location>
</feature>
<dbReference type="PANTHER" id="PTHR41795:SF1">
    <property type="entry name" value="EXOPOLYSACCHARIDE SYNTHESIS PROTEIN"/>
    <property type="match status" value="1"/>
</dbReference>
<reference evidence="2 3" key="1">
    <citation type="submission" date="2018-05" db="EMBL/GenBank/DDBJ databases">
        <title>Rhodobacteraceae gen. nov., sp. nov. isolated from sea water.</title>
        <authorList>
            <person name="Ren Y."/>
        </authorList>
    </citation>
    <scope>NUCLEOTIDE SEQUENCE [LARGE SCALE GENOMIC DNA]</scope>
    <source>
        <strain evidence="2 3">TG-679</strain>
    </source>
</reference>
<dbReference type="OrthoDB" id="7949130at2"/>
<evidence type="ECO:0000256" key="1">
    <source>
        <dbReference type="SAM" id="Phobius"/>
    </source>
</evidence>
<evidence type="ECO:0000313" key="3">
    <source>
        <dbReference type="Proteomes" id="UP000245680"/>
    </source>
</evidence>
<dbReference type="AlphaFoldDB" id="A0A2V2LGV5"/>
<comment type="caution">
    <text evidence="2">The sequence shown here is derived from an EMBL/GenBank/DDBJ whole genome shotgun (WGS) entry which is preliminary data.</text>
</comment>
<sequence>MTQTATPGEHDQSSGPVQDILGRLEQVSQARTVTLGDVVAAFGARSFLPMLMVPALLLISPLSGIPLFSSVCGLTISLVAAQMLWPGRDSLWLPARLMRQQVRGVRARQAVARLDRLGRWLDGHARRRFAPLVTGAGGRAVLGAACLFAGSVIPLFELVPFTSSLLGLAVLLIATGLMTRDGLFAVLGLVVVVIAPLVPLLALGVAVDPGPGGAI</sequence>
<proteinExistence type="predicted"/>
<feature type="transmembrane region" description="Helical" evidence="1">
    <location>
        <begin position="158"/>
        <end position="177"/>
    </location>
</feature>
<protein>
    <submittedName>
        <fullName evidence="2">Exopolysaccharide synthesis protein</fullName>
    </submittedName>
</protein>
<keyword evidence="1" id="KW-0812">Transmembrane</keyword>
<dbReference type="InterPro" id="IPR010331">
    <property type="entry name" value="ExoD"/>
</dbReference>
<name>A0A2V2LGV5_9RHOB</name>
<keyword evidence="1" id="KW-1133">Transmembrane helix</keyword>
<accession>A0A2V2LGV5</accession>
<dbReference type="RefSeq" id="WP_109813118.1">
    <property type="nucleotide sequence ID" value="NZ_QGKU01000060.1"/>
</dbReference>
<evidence type="ECO:0000313" key="2">
    <source>
        <dbReference type="EMBL" id="PWR01133.1"/>
    </source>
</evidence>
<feature type="transmembrane region" description="Helical" evidence="1">
    <location>
        <begin position="65"/>
        <end position="85"/>
    </location>
</feature>
<dbReference type="PANTHER" id="PTHR41795">
    <property type="entry name" value="EXOPOLYSACCHARIDE SYNTHESIS PROTEIN"/>
    <property type="match status" value="1"/>
</dbReference>
<dbReference type="PIRSF" id="PIRSF033239">
    <property type="entry name" value="ExoD"/>
    <property type="match status" value="1"/>
</dbReference>
<dbReference type="EMBL" id="QGKU01000060">
    <property type="protein sequence ID" value="PWR01133.1"/>
    <property type="molecule type" value="Genomic_DNA"/>
</dbReference>
<keyword evidence="1" id="KW-0472">Membrane</keyword>
<dbReference type="Pfam" id="PF06055">
    <property type="entry name" value="ExoD"/>
    <property type="match status" value="1"/>
</dbReference>
<dbReference type="Proteomes" id="UP000245680">
    <property type="component" value="Unassembled WGS sequence"/>
</dbReference>